<feature type="region of interest" description="Disordered" evidence="1">
    <location>
        <begin position="1"/>
        <end position="23"/>
    </location>
</feature>
<sequence length="78" mass="7956">MFPKSESDPLSILNQWPSSPVEEGDVDVIRGDVVDEALERDGEGEVGAAEEGGVAGDVLAEVPEDSFGGAGAGDLRVG</sequence>
<evidence type="ECO:0000313" key="2">
    <source>
        <dbReference type="EMBL" id="KAG6436607.1"/>
    </source>
</evidence>
<accession>A0A8X9ABA0</accession>
<keyword evidence="3" id="KW-1185">Reference proteome</keyword>
<reference evidence="2" key="2">
    <citation type="submission" date="2020-08" db="EMBL/GenBank/DDBJ databases">
        <title>Plant Genome Project.</title>
        <authorList>
            <person name="Zhang R.-G."/>
        </authorList>
    </citation>
    <scope>NUCLEOTIDE SEQUENCE</scope>
    <source>
        <strain evidence="2">Huo1</strain>
        <tissue evidence="2">Leaf</tissue>
    </source>
</reference>
<dbReference type="AlphaFoldDB" id="A0A8X9ABA0"/>
<protein>
    <submittedName>
        <fullName evidence="2">Uncharacterized protein</fullName>
    </submittedName>
</protein>
<comment type="caution">
    <text evidence="2">The sequence shown here is derived from an EMBL/GenBank/DDBJ whole genome shotgun (WGS) entry which is preliminary data.</text>
</comment>
<organism evidence="2">
    <name type="scientific">Salvia splendens</name>
    <name type="common">Scarlet sage</name>
    <dbReference type="NCBI Taxonomy" id="180675"/>
    <lineage>
        <taxon>Eukaryota</taxon>
        <taxon>Viridiplantae</taxon>
        <taxon>Streptophyta</taxon>
        <taxon>Embryophyta</taxon>
        <taxon>Tracheophyta</taxon>
        <taxon>Spermatophyta</taxon>
        <taxon>Magnoliopsida</taxon>
        <taxon>eudicotyledons</taxon>
        <taxon>Gunneridae</taxon>
        <taxon>Pentapetalae</taxon>
        <taxon>asterids</taxon>
        <taxon>lamiids</taxon>
        <taxon>Lamiales</taxon>
        <taxon>Lamiaceae</taxon>
        <taxon>Nepetoideae</taxon>
        <taxon>Mentheae</taxon>
        <taxon>Salviinae</taxon>
        <taxon>Salvia</taxon>
        <taxon>Salvia subgen. Calosphace</taxon>
        <taxon>core Calosphace</taxon>
    </lineage>
</organism>
<gene>
    <name evidence="2" type="ORF">SASPL_101508</name>
</gene>
<reference evidence="2" key="1">
    <citation type="submission" date="2018-01" db="EMBL/GenBank/DDBJ databases">
        <authorList>
            <person name="Mao J.F."/>
        </authorList>
    </citation>
    <scope>NUCLEOTIDE SEQUENCE</scope>
    <source>
        <strain evidence="2">Huo1</strain>
        <tissue evidence="2">Leaf</tissue>
    </source>
</reference>
<evidence type="ECO:0000313" key="3">
    <source>
        <dbReference type="Proteomes" id="UP000298416"/>
    </source>
</evidence>
<dbReference type="Proteomes" id="UP000298416">
    <property type="component" value="Unassembled WGS sequence"/>
</dbReference>
<proteinExistence type="predicted"/>
<dbReference type="EMBL" id="PNBA02000001">
    <property type="protein sequence ID" value="KAG6436607.1"/>
    <property type="molecule type" value="Genomic_DNA"/>
</dbReference>
<name>A0A8X9ABA0_SALSN</name>
<evidence type="ECO:0000256" key="1">
    <source>
        <dbReference type="SAM" id="MobiDB-lite"/>
    </source>
</evidence>